<dbReference type="PANTHER" id="PTHR44216">
    <property type="entry name" value="PROTEIN O-MANNOSYL-TRANSFERASE TMTC2"/>
    <property type="match status" value="1"/>
</dbReference>
<dbReference type="AlphaFoldDB" id="A0A7V1ZI37"/>
<comment type="caution">
    <text evidence="5">The sequence shown here is derived from an EMBL/GenBank/DDBJ whole genome shotgun (WGS) entry which is preliminary data.</text>
</comment>
<dbReference type="GO" id="GO:0000030">
    <property type="term" value="F:mannosyltransferase activity"/>
    <property type="evidence" value="ECO:0007669"/>
    <property type="project" value="TreeGrafter"/>
</dbReference>
<dbReference type="SMART" id="SM00028">
    <property type="entry name" value="TPR"/>
    <property type="match status" value="4"/>
</dbReference>
<keyword evidence="4" id="KW-0472">Membrane</keyword>
<feature type="transmembrane region" description="Helical" evidence="4">
    <location>
        <begin position="200"/>
        <end position="218"/>
    </location>
</feature>
<dbReference type="Pfam" id="PF07719">
    <property type="entry name" value="TPR_2"/>
    <property type="match status" value="1"/>
</dbReference>
<keyword evidence="4" id="KW-0812">Transmembrane</keyword>
<dbReference type="InterPro" id="IPR019734">
    <property type="entry name" value="TPR_rpt"/>
</dbReference>
<feature type="transmembrane region" description="Helical" evidence="4">
    <location>
        <begin position="174"/>
        <end position="193"/>
    </location>
</feature>
<dbReference type="Pfam" id="PF14559">
    <property type="entry name" value="TPR_19"/>
    <property type="match status" value="1"/>
</dbReference>
<accession>A0A7V1ZI37</accession>
<feature type="repeat" description="TPR" evidence="3">
    <location>
        <begin position="260"/>
        <end position="293"/>
    </location>
</feature>
<dbReference type="PANTHER" id="PTHR44216:SF3">
    <property type="entry name" value="PROTEIN O-MANNOSYL-TRANSFERASE TMTC2"/>
    <property type="match status" value="1"/>
</dbReference>
<evidence type="ECO:0000256" key="2">
    <source>
        <dbReference type="ARBA" id="ARBA00022803"/>
    </source>
</evidence>
<dbReference type="GO" id="GO:0035269">
    <property type="term" value="P:protein O-linked glycosylation via mannose"/>
    <property type="evidence" value="ECO:0007669"/>
    <property type="project" value="TreeGrafter"/>
</dbReference>
<evidence type="ECO:0000256" key="1">
    <source>
        <dbReference type="ARBA" id="ARBA00022737"/>
    </source>
</evidence>
<dbReference type="SUPFAM" id="SSF48452">
    <property type="entry name" value="TPR-like"/>
    <property type="match status" value="1"/>
</dbReference>
<dbReference type="InterPro" id="IPR052384">
    <property type="entry name" value="TMTC_O-mannosyltransferase"/>
</dbReference>
<proteinExistence type="predicted"/>
<feature type="transmembrane region" description="Helical" evidence="4">
    <location>
        <begin position="75"/>
        <end position="95"/>
    </location>
</feature>
<keyword evidence="2 3" id="KW-0802">TPR repeat</keyword>
<protein>
    <submittedName>
        <fullName evidence="5">Tetratricopeptide repeat protein</fullName>
    </submittedName>
</protein>
<gene>
    <name evidence="5" type="ORF">ENP06_03840</name>
</gene>
<evidence type="ECO:0000313" key="5">
    <source>
        <dbReference type="EMBL" id="HEQ88526.1"/>
    </source>
</evidence>
<sequence>MRDAWIGGGVHLTTAQFGPNFYIGNHPNASGLYEPLVAGRGSPDFERLDARRLAEAELGRDITDGEVSRFWAVKAFAFIFGQPLTWAVLFAKKILLTVNGVEIADVDDFYGRSRMFLPLKLAFVRFPLIFALGVWGWVQSRARWRELFPVFFGVPLYVLSVAVFFVMARYRYPLAILLAPFAAWGMLQLWAAGKARGRPWLAWVVVSAGFGLSLLPLVERRWQEASTFVSLGDYFLNQEKNPSEAVSHYRKASQLAPESAEAQFRLAEALVALDQREEAERAFAEAARLAPGWAEVYLKWGQARLSWGQEAAGLSVLSQAAQFPETAGPALRLLGDVWFKLRRLEEAFAAYQKAWGLGKDATLANNMGALLARQGRFQEAEQWFLQACELDPAYAQPWVNIAKLRLRAQDTAKAAQALEKALSLEPGHREAQELLRRMASPGSR</sequence>
<evidence type="ECO:0000256" key="4">
    <source>
        <dbReference type="SAM" id="Phobius"/>
    </source>
</evidence>
<organism evidence="5">
    <name type="scientific">Thermoanaerobaculum aquaticum</name>
    <dbReference type="NCBI Taxonomy" id="1312852"/>
    <lineage>
        <taxon>Bacteria</taxon>
        <taxon>Pseudomonadati</taxon>
        <taxon>Acidobacteriota</taxon>
        <taxon>Thermoanaerobaculia</taxon>
        <taxon>Thermoanaerobaculales</taxon>
        <taxon>Thermoanaerobaculaceae</taxon>
        <taxon>Thermoanaerobaculum</taxon>
    </lineage>
</organism>
<feature type="transmembrane region" description="Helical" evidence="4">
    <location>
        <begin position="147"/>
        <end position="168"/>
    </location>
</feature>
<feature type="transmembrane region" description="Helical" evidence="4">
    <location>
        <begin position="115"/>
        <end position="135"/>
    </location>
</feature>
<dbReference type="Pfam" id="PF13181">
    <property type="entry name" value="TPR_8"/>
    <property type="match status" value="1"/>
</dbReference>
<reference evidence="5" key="1">
    <citation type="journal article" date="2020" name="mSystems">
        <title>Genome- and Community-Level Interaction Insights into Carbon Utilization and Element Cycling Functions of Hydrothermarchaeota in Hydrothermal Sediment.</title>
        <authorList>
            <person name="Zhou Z."/>
            <person name="Liu Y."/>
            <person name="Xu W."/>
            <person name="Pan J."/>
            <person name="Luo Z.H."/>
            <person name="Li M."/>
        </authorList>
    </citation>
    <scope>NUCLEOTIDE SEQUENCE [LARGE SCALE GENOMIC DNA]</scope>
    <source>
        <strain evidence="5">SpSt-186</strain>
    </source>
</reference>
<evidence type="ECO:0000256" key="3">
    <source>
        <dbReference type="PROSITE-ProRule" id="PRU00339"/>
    </source>
</evidence>
<feature type="repeat" description="TPR" evidence="3">
    <location>
        <begin position="361"/>
        <end position="394"/>
    </location>
</feature>
<dbReference type="InterPro" id="IPR013105">
    <property type="entry name" value="TPR_2"/>
</dbReference>
<keyword evidence="4" id="KW-1133">Transmembrane helix</keyword>
<name>A0A7V1ZI37_9BACT</name>
<dbReference type="PROSITE" id="PS50005">
    <property type="entry name" value="TPR"/>
    <property type="match status" value="3"/>
</dbReference>
<dbReference type="EMBL" id="DSHW01000289">
    <property type="protein sequence ID" value="HEQ88526.1"/>
    <property type="molecule type" value="Genomic_DNA"/>
</dbReference>
<keyword evidence="1" id="KW-0677">Repeat</keyword>
<dbReference type="InterPro" id="IPR011990">
    <property type="entry name" value="TPR-like_helical_dom_sf"/>
</dbReference>
<feature type="repeat" description="TPR" evidence="3">
    <location>
        <begin position="395"/>
        <end position="428"/>
    </location>
</feature>
<dbReference type="Gene3D" id="1.25.40.10">
    <property type="entry name" value="Tetratricopeptide repeat domain"/>
    <property type="match status" value="1"/>
</dbReference>